<dbReference type="FunFam" id="1.50.10.10:FF:000053">
    <property type="entry name" value="Putative glycosyl hydrolase"/>
    <property type="match status" value="1"/>
</dbReference>
<feature type="region of interest" description="Disordered" evidence="6">
    <location>
        <begin position="794"/>
        <end position="813"/>
    </location>
</feature>
<dbReference type="Gene3D" id="2.60.420.10">
    <property type="entry name" value="Maltose phosphorylase, domain 3"/>
    <property type="match status" value="1"/>
</dbReference>
<feature type="active site" description="Proton donor" evidence="4">
    <location>
        <position position="498"/>
    </location>
</feature>
<feature type="domain" description="Glycoside hydrolase family 65 N-terminal" evidence="9">
    <location>
        <begin position="8"/>
        <end position="268"/>
    </location>
</feature>
<dbReference type="Gene3D" id="2.70.98.40">
    <property type="entry name" value="Glycoside hydrolase, family 65, N-terminal domain"/>
    <property type="match status" value="1"/>
</dbReference>
<keyword evidence="3" id="KW-0808">Transferase</keyword>
<dbReference type="Pfam" id="PF03636">
    <property type="entry name" value="Glyco_hydro_65N"/>
    <property type="match status" value="1"/>
</dbReference>
<evidence type="ECO:0000256" key="6">
    <source>
        <dbReference type="SAM" id="MobiDB-lite"/>
    </source>
</evidence>
<dbReference type="InterPro" id="IPR037018">
    <property type="entry name" value="GH65_N"/>
</dbReference>
<evidence type="ECO:0000259" key="8">
    <source>
        <dbReference type="Pfam" id="PF03633"/>
    </source>
</evidence>
<dbReference type="InterPro" id="IPR005194">
    <property type="entry name" value="Glyco_hydro_65_C"/>
</dbReference>
<keyword evidence="2" id="KW-0328">Glycosyltransferase</keyword>
<dbReference type="Gene3D" id="1.50.10.10">
    <property type="match status" value="1"/>
</dbReference>
<evidence type="ECO:0000256" key="1">
    <source>
        <dbReference type="ARBA" id="ARBA00006768"/>
    </source>
</evidence>
<feature type="domain" description="Glycoside hydrolase family 65 central catalytic" evidence="7">
    <location>
        <begin position="322"/>
        <end position="718"/>
    </location>
</feature>
<dbReference type="AlphaFoldDB" id="K9GX59"/>
<dbReference type="InterPro" id="IPR008928">
    <property type="entry name" value="6-hairpin_glycosidase_sf"/>
</dbReference>
<dbReference type="InterPro" id="IPR011013">
    <property type="entry name" value="Gal_mutarotase_sf_dom"/>
</dbReference>
<dbReference type="RefSeq" id="WP_009540622.1">
    <property type="nucleotide sequence ID" value="NZ_ANHY01000008.1"/>
</dbReference>
<dbReference type="InterPro" id="IPR012341">
    <property type="entry name" value="6hp_glycosidase-like_sf"/>
</dbReference>
<dbReference type="GO" id="GO:0030246">
    <property type="term" value="F:carbohydrate binding"/>
    <property type="evidence" value="ECO:0007669"/>
    <property type="project" value="InterPro"/>
</dbReference>
<feature type="binding site" evidence="5">
    <location>
        <begin position="619"/>
        <end position="620"/>
    </location>
    <ligand>
        <name>substrate</name>
    </ligand>
</feature>
<dbReference type="GO" id="GO:0005975">
    <property type="term" value="P:carbohydrate metabolic process"/>
    <property type="evidence" value="ECO:0007669"/>
    <property type="project" value="InterPro"/>
</dbReference>
<proteinExistence type="inferred from homology"/>
<evidence type="ECO:0000313" key="10">
    <source>
        <dbReference type="EMBL" id="EKV30555.1"/>
    </source>
</evidence>
<dbReference type="SUPFAM" id="SSF74650">
    <property type="entry name" value="Galactose mutarotase-like"/>
    <property type="match status" value="1"/>
</dbReference>
<dbReference type="OrthoDB" id="414934at2"/>
<feature type="domain" description="Glycoside hydrolase family 65 C-terminal" evidence="8">
    <location>
        <begin position="730"/>
        <end position="791"/>
    </location>
</feature>
<name>K9GX59_9PROT</name>
<evidence type="ECO:0000259" key="7">
    <source>
        <dbReference type="Pfam" id="PF03632"/>
    </source>
</evidence>
<dbReference type="InterPro" id="IPR005196">
    <property type="entry name" value="Glyco_hydro_65_N"/>
</dbReference>
<gene>
    <name evidence="10" type="ORF">C882_4514</name>
</gene>
<dbReference type="Proteomes" id="UP000009881">
    <property type="component" value="Unassembled WGS sequence"/>
</dbReference>
<dbReference type="GO" id="GO:0016757">
    <property type="term" value="F:glycosyltransferase activity"/>
    <property type="evidence" value="ECO:0007669"/>
    <property type="project" value="UniProtKB-KW"/>
</dbReference>
<dbReference type="Pfam" id="PF03632">
    <property type="entry name" value="Glyco_hydro_65m"/>
    <property type="match status" value="1"/>
</dbReference>
<evidence type="ECO:0000256" key="4">
    <source>
        <dbReference type="PIRSR" id="PIRSR036289-50"/>
    </source>
</evidence>
<evidence type="ECO:0000256" key="3">
    <source>
        <dbReference type="ARBA" id="ARBA00022679"/>
    </source>
</evidence>
<dbReference type="eggNOG" id="COG1554">
    <property type="taxonomic scope" value="Bacteria"/>
</dbReference>
<evidence type="ECO:0000313" key="11">
    <source>
        <dbReference type="Proteomes" id="UP000009881"/>
    </source>
</evidence>
<dbReference type="InterPro" id="IPR017045">
    <property type="entry name" value="Malt_Pase/Glycosyl_Hdrlase"/>
</dbReference>
<dbReference type="InterPro" id="IPR005195">
    <property type="entry name" value="Glyco_hydro_65_M"/>
</dbReference>
<dbReference type="PANTHER" id="PTHR11051">
    <property type="entry name" value="GLYCOSYL HYDROLASE-RELATED"/>
    <property type="match status" value="1"/>
</dbReference>
<organism evidence="10 11">
    <name type="scientific">Caenispirillum salinarum AK4</name>
    <dbReference type="NCBI Taxonomy" id="1238182"/>
    <lineage>
        <taxon>Bacteria</taxon>
        <taxon>Pseudomonadati</taxon>
        <taxon>Pseudomonadota</taxon>
        <taxon>Alphaproteobacteria</taxon>
        <taxon>Rhodospirillales</taxon>
        <taxon>Novispirillaceae</taxon>
        <taxon>Caenispirillum</taxon>
    </lineage>
</organism>
<dbReference type="PIRSF" id="PIRSF036289">
    <property type="entry name" value="Glycosyl_hydrolase_malt_phosph"/>
    <property type="match status" value="1"/>
</dbReference>
<evidence type="ECO:0000259" key="9">
    <source>
        <dbReference type="Pfam" id="PF03636"/>
    </source>
</evidence>
<comment type="similarity">
    <text evidence="1">Belongs to the glycosyl hydrolase 65 family.</text>
</comment>
<feature type="binding site" evidence="5">
    <location>
        <begin position="359"/>
        <end position="360"/>
    </location>
    <ligand>
        <name>substrate</name>
    </ligand>
</feature>
<dbReference type="Pfam" id="PF03633">
    <property type="entry name" value="Glyco_hydro_65C"/>
    <property type="match status" value="1"/>
</dbReference>
<dbReference type="SUPFAM" id="SSF48208">
    <property type="entry name" value="Six-hairpin glycosidases"/>
    <property type="match status" value="1"/>
</dbReference>
<dbReference type="PATRIC" id="fig|1238182.3.peg.2177"/>
<dbReference type="EMBL" id="ANHY01000008">
    <property type="protein sequence ID" value="EKV30555.1"/>
    <property type="molecule type" value="Genomic_DNA"/>
</dbReference>
<protein>
    <submittedName>
        <fullName evidence="10">Trehalose-6-phosphate phosphatase</fullName>
    </submittedName>
</protein>
<sequence>MPQWTLAYDAFKPEQQGLREALCAVGNGYFVTRGAFPWSAADEIHYPGTYLAGGYNRLVTPIAGRDIVNEDLVNIPNWAYLTFRIDGGDWFNVMAGEILAFRQELDLHAGILAVHLTLKDKQNRETEVTARRFVHMEYPHLAAQELTIQPRNWSGSVEVLSALDGRVINSGVKRYGQLANSHLDPLEAAPFIGEESGEEMLALVTQTNQSKLRIGQAARTRLVRKGQRLDAPHRIERELACVSQVFQADCGPEDPLTVEKVASVFTGRDVAISEPGLAARESIDGAPILGDLEATHRRAWDRLWRRCDIQVNGADRTQMILRLHIFHLLQTLSPNSIDLDVGVPARGWHGEAYRGHVFWDEMFILPFLKFRLPAIGKAMIRYRHHRLGAARKAAHAAGLKGAMYPWQSGSDGREESQVMHLNPRSGRWVPDNTWVQRHVSLAVAYDCWKHYTATGDKAFLESRGAELILEVARFFASLTQFNPARERYEIHNVMGPDEYHDAYPDSDQPGLNNNAYTNVFVTWLMMTAHELLEVIDPETKAELCAKLQITPDETERWEDISRRMFVPFHDGDIISQFEGYGDLKEFDWEGYRAKYGDIHRLDRILESEGDSANRYKLSKQADVLMLFYLFPEPVMKEMLEHLGYAFSAETWQNNIDYYLARTSHGSTLSYLVHTWVMARSHPEQAWELFKTALESDVEDIQGGTTAEGIHLGAMAGTVDLVQRCFTGLDERGGALHFDPVMPHHLKDVALRVRYQERWLDVAIKDDCLTLTAAPDWREPMPIVVRGAETTLNAGESKTFPLKEPPQQLAGGQA</sequence>
<evidence type="ECO:0000256" key="5">
    <source>
        <dbReference type="PIRSR" id="PIRSR036289-51"/>
    </source>
</evidence>
<dbReference type="PANTHER" id="PTHR11051:SF8">
    <property type="entry name" value="PROTEIN-GLUCOSYLGALACTOSYLHYDROXYLYSINE GLUCOSIDASE"/>
    <property type="match status" value="1"/>
</dbReference>
<reference evidence="10 11" key="1">
    <citation type="journal article" date="2013" name="Genome Announc.">
        <title>Draft Genome Sequence of an Alphaproteobacterium, Caenispirillum salinarum AK4(T), Isolated from a Solar Saltern.</title>
        <authorList>
            <person name="Khatri I."/>
            <person name="Singh A."/>
            <person name="Korpole S."/>
            <person name="Pinnaka A.K."/>
            <person name="Subramanian S."/>
        </authorList>
    </citation>
    <scope>NUCLEOTIDE SEQUENCE [LARGE SCALE GENOMIC DNA]</scope>
    <source>
        <strain evidence="10 11">AK4</strain>
    </source>
</reference>
<accession>K9GX59</accession>
<dbReference type="GO" id="GO:0004553">
    <property type="term" value="F:hydrolase activity, hydrolyzing O-glycosyl compounds"/>
    <property type="evidence" value="ECO:0007669"/>
    <property type="project" value="TreeGrafter"/>
</dbReference>
<dbReference type="STRING" id="1238182.C882_4514"/>
<evidence type="ECO:0000256" key="2">
    <source>
        <dbReference type="ARBA" id="ARBA00022676"/>
    </source>
</evidence>
<comment type="caution">
    <text evidence="10">The sequence shown here is derived from an EMBL/GenBank/DDBJ whole genome shotgun (WGS) entry which is preliminary data.</text>
</comment>
<keyword evidence="11" id="KW-1185">Reference proteome</keyword>